<dbReference type="Proteomes" id="UP000092600">
    <property type="component" value="Unassembled WGS sequence"/>
</dbReference>
<sequence length="147" mass="16758">MRLRTCPENTEDKADLEAFAKWTLDLGDGKISAIKLDNEEEPTWIKIPDDILIKNSGNGVRDIVASIYDNLEYNYNDAFYLRDRAIITPINETATNTLLNQKYAYLLQAECLTSRFSAPKALFSAPTARSPNSEIYSTKFPHSHYKF</sequence>
<reference evidence="1 2" key="1">
    <citation type="journal article" date="2016" name="DNA Res.">
        <title>The draft genome of MD-2 pineapple using hybrid error correction of long reads.</title>
        <authorList>
            <person name="Redwan R.M."/>
            <person name="Saidin A."/>
            <person name="Kumar S.V."/>
        </authorList>
    </citation>
    <scope>NUCLEOTIDE SEQUENCE [LARGE SCALE GENOMIC DNA]</scope>
    <source>
        <strain evidence="2">cv. MD2</strain>
        <tissue evidence="1">Leaf</tissue>
    </source>
</reference>
<gene>
    <name evidence="1" type="ORF">ACMD2_26000</name>
</gene>
<dbReference type="AlphaFoldDB" id="A0A199VI65"/>
<protein>
    <submittedName>
        <fullName evidence="1">Uncharacterized protein</fullName>
    </submittedName>
</protein>
<evidence type="ECO:0000313" key="1">
    <source>
        <dbReference type="EMBL" id="OAY76794.1"/>
    </source>
</evidence>
<organism evidence="1 2">
    <name type="scientific">Ananas comosus</name>
    <name type="common">Pineapple</name>
    <name type="synonym">Ananas ananas</name>
    <dbReference type="NCBI Taxonomy" id="4615"/>
    <lineage>
        <taxon>Eukaryota</taxon>
        <taxon>Viridiplantae</taxon>
        <taxon>Streptophyta</taxon>
        <taxon>Embryophyta</taxon>
        <taxon>Tracheophyta</taxon>
        <taxon>Spermatophyta</taxon>
        <taxon>Magnoliopsida</taxon>
        <taxon>Liliopsida</taxon>
        <taxon>Poales</taxon>
        <taxon>Bromeliaceae</taxon>
        <taxon>Bromelioideae</taxon>
        <taxon>Ananas</taxon>
    </lineage>
</organism>
<evidence type="ECO:0000313" key="2">
    <source>
        <dbReference type="Proteomes" id="UP000092600"/>
    </source>
</evidence>
<accession>A0A199VI65</accession>
<comment type="caution">
    <text evidence="1">The sequence shown here is derived from an EMBL/GenBank/DDBJ whole genome shotgun (WGS) entry which is preliminary data.</text>
</comment>
<proteinExistence type="predicted"/>
<name>A0A199VI65_ANACO</name>
<dbReference type="EMBL" id="LSRQ01001711">
    <property type="protein sequence ID" value="OAY76794.1"/>
    <property type="molecule type" value="Genomic_DNA"/>
</dbReference>